<organism evidence="1 2">
    <name type="scientific">Plantactinospora solaniradicis</name>
    <dbReference type="NCBI Taxonomy" id="1723736"/>
    <lineage>
        <taxon>Bacteria</taxon>
        <taxon>Bacillati</taxon>
        <taxon>Actinomycetota</taxon>
        <taxon>Actinomycetes</taxon>
        <taxon>Micromonosporales</taxon>
        <taxon>Micromonosporaceae</taxon>
        <taxon>Plantactinospora</taxon>
    </lineage>
</organism>
<keyword evidence="1" id="KW-0223">Dioxygenase</keyword>
<evidence type="ECO:0000313" key="2">
    <source>
        <dbReference type="Proteomes" id="UP001596203"/>
    </source>
</evidence>
<dbReference type="PANTHER" id="PTHR20883:SF48">
    <property type="entry name" value="ECTOINE DIOXYGENASE"/>
    <property type="match status" value="1"/>
</dbReference>
<dbReference type="RefSeq" id="WP_377419383.1">
    <property type="nucleotide sequence ID" value="NZ_JBHSPR010000007.1"/>
</dbReference>
<dbReference type="Pfam" id="PF05721">
    <property type="entry name" value="PhyH"/>
    <property type="match status" value="1"/>
</dbReference>
<name>A0ABW1K5F4_9ACTN</name>
<dbReference type="PANTHER" id="PTHR20883">
    <property type="entry name" value="PHYTANOYL-COA DIOXYGENASE DOMAIN CONTAINING 1"/>
    <property type="match status" value="1"/>
</dbReference>
<dbReference type="Proteomes" id="UP001596203">
    <property type="component" value="Unassembled WGS sequence"/>
</dbReference>
<comment type="caution">
    <text evidence="1">The sequence shown here is derived from an EMBL/GenBank/DDBJ whole genome shotgun (WGS) entry which is preliminary data.</text>
</comment>
<sequence length="261" mass="29435">MSTATENRESVLDRYERDGYVILRDVIDADLIAEASDHVDWLEKQHPDVRPEQLGHTFLRDDPFWVRLVSDDRLLDIAETFVGPNLALFASHYISKPPFTGQPVLWHQDSAFWPLDPMEVVTLWLAVDHSTPDNGCVRLVPGSHTMEIAEMRANIDVESVLGQEIAVAVDESDAVDIVLRPGDVEVHHPNIVHGSNANTSPNRRCGLTIRYIPTTTRILDDEQPYPSAFWLRGDTGVNTYQPVPSYEAGRHFPFRDSAAWS</sequence>
<dbReference type="InterPro" id="IPR008775">
    <property type="entry name" value="Phytyl_CoA_dOase-like"/>
</dbReference>
<dbReference type="GO" id="GO:0051213">
    <property type="term" value="F:dioxygenase activity"/>
    <property type="evidence" value="ECO:0007669"/>
    <property type="project" value="UniProtKB-KW"/>
</dbReference>
<keyword evidence="2" id="KW-1185">Reference proteome</keyword>
<accession>A0ABW1K5F4</accession>
<evidence type="ECO:0000313" key="1">
    <source>
        <dbReference type="EMBL" id="MFC6016213.1"/>
    </source>
</evidence>
<dbReference type="SUPFAM" id="SSF51197">
    <property type="entry name" value="Clavaminate synthase-like"/>
    <property type="match status" value="1"/>
</dbReference>
<dbReference type="Gene3D" id="2.60.120.620">
    <property type="entry name" value="q2cbj1_9rhob like domain"/>
    <property type="match status" value="1"/>
</dbReference>
<protein>
    <submittedName>
        <fullName evidence="1">Phytanoyl-CoA dioxygenase family protein</fullName>
    </submittedName>
</protein>
<reference evidence="2" key="1">
    <citation type="journal article" date="2019" name="Int. J. Syst. Evol. Microbiol.">
        <title>The Global Catalogue of Microorganisms (GCM) 10K type strain sequencing project: providing services to taxonomists for standard genome sequencing and annotation.</title>
        <authorList>
            <consortium name="The Broad Institute Genomics Platform"/>
            <consortium name="The Broad Institute Genome Sequencing Center for Infectious Disease"/>
            <person name="Wu L."/>
            <person name="Ma J."/>
        </authorList>
    </citation>
    <scope>NUCLEOTIDE SEQUENCE [LARGE SCALE GENOMIC DNA]</scope>
    <source>
        <strain evidence="2">ZS-35-S2</strain>
    </source>
</reference>
<keyword evidence="1" id="KW-0560">Oxidoreductase</keyword>
<gene>
    <name evidence="1" type="ORF">ACFP2T_08390</name>
</gene>
<dbReference type="EMBL" id="JBHSPR010000007">
    <property type="protein sequence ID" value="MFC6016213.1"/>
    <property type="molecule type" value="Genomic_DNA"/>
</dbReference>
<proteinExistence type="predicted"/>